<gene>
    <name evidence="6" type="ORF">QQX09_13715</name>
</gene>
<sequence length="249" mass="27429">MDLDIAAVARLTGVTSRTLRHYDAIGLLTPAWTGHDGRRHYGEAELLRLQHILVLRELDVPLETIASIVDTDDPALTAALMRDHHTALLARRDRVAALAATVERTLIRLEKGLPMTTDDMFDGFDHERYEPEARERWGDDAVARSNAAWKGLSSEAQRAHLAEHEAVAAKLARLAADDADPAGAEAQALVARHHAWVSLFWTPGREAYTGLGRMYVDDARFRATYDKHGDGTAALLRDAIAVFAKGLPD</sequence>
<dbReference type="Pfam" id="PF13411">
    <property type="entry name" value="MerR_1"/>
    <property type="match status" value="1"/>
</dbReference>
<name>A0ABT8GCP0_9MICO</name>
<dbReference type="CDD" id="cd01106">
    <property type="entry name" value="HTH_TipAL-Mta"/>
    <property type="match status" value="1"/>
</dbReference>
<evidence type="ECO:0000256" key="1">
    <source>
        <dbReference type="ARBA" id="ARBA00023015"/>
    </source>
</evidence>
<keyword evidence="7" id="KW-1185">Reference proteome</keyword>
<evidence type="ECO:0000256" key="4">
    <source>
        <dbReference type="ARBA" id="ARBA00023163"/>
    </source>
</evidence>
<evidence type="ECO:0000256" key="2">
    <source>
        <dbReference type="ARBA" id="ARBA00023125"/>
    </source>
</evidence>
<dbReference type="Gene3D" id="1.10.490.50">
    <property type="entry name" value="Antibiotic binding domain of TipA-like multidrug resistance regulators"/>
    <property type="match status" value="1"/>
</dbReference>
<dbReference type="InterPro" id="IPR036244">
    <property type="entry name" value="TipA-like_antibiotic-bd"/>
</dbReference>
<dbReference type="Pfam" id="PF07739">
    <property type="entry name" value="TipAS"/>
    <property type="match status" value="1"/>
</dbReference>
<dbReference type="InterPro" id="IPR009061">
    <property type="entry name" value="DNA-bd_dom_put_sf"/>
</dbReference>
<dbReference type="EMBL" id="JAUHPW010000013">
    <property type="protein sequence ID" value="MDN4476911.1"/>
    <property type="molecule type" value="Genomic_DNA"/>
</dbReference>
<feature type="domain" description="HTH merR-type" evidence="5">
    <location>
        <begin position="1"/>
        <end position="71"/>
    </location>
</feature>
<accession>A0ABT8GCP0</accession>
<dbReference type="InterPro" id="IPR047057">
    <property type="entry name" value="MerR_fam"/>
</dbReference>
<dbReference type="PROSITE" id="PS00552">
    <property type="entry name" value="HTH_MERR_1"/>
    <property type="match status" value="1"/>
</dbReference>
<comment type="caution">
    <text evidence="6">The sequence shown here is derived from an EMBL/GenBank/DDBJ whole genome shotgun (WGS) entry which is preliminary data.</text>
</comment>
<keyword evidence="2" id="KW-0238">DNA-binding</keyword>
<dbReference type="InterPro" id="IPR000551">
    <property type="entry name" value="MerR-type_HTH_dom"/>
</dbReference>
<dbReference type="PANTHER" id="PTHR30204">
    <property type="entry name" value="REDOX-CYCLING DRUG-SENSING TRANSCRIPTIONAL ACTIVATOR SOXR"/>
    <property type="match status" value="1"/>
</dbReference>
<dbReference type="PROSITE" id="PS50937">
    <property type="entry name" value="HTH_MERR_2"/>
    <property type="match status" value="1"/>
</dbReference>
<protein>
    <submittedName>
        <fullName evidence="6">MerR family transcriptional regulator</fullName>
    </submittedName>
</protein>
<dbReference type="Proteomes" id="UP001172728">
    <property type="component" value="Unassembled WGS sequence"/>
</dbReference>
<proteinExistence type="predicted"/>
<dbReference type="InterPro" id="IPR012925">
    <property type="entry name" value="TipAS_dom"/>
</dbReference>
<evidence type="ECO:0000256" key="3">
    <source>
        <dbReference type="ARBA" id="ARBA00023159"/>
    </source>
</evidence>
<organism evidence="6 7">
    <name type="scientific">Demequina litoralis</name>
    <dbReference type="NCBI Taxonomy" id="3051660"/>
    <lineage>
        <taxon>Bacteria</taxon>
        <taxon>Bacillati</taxon>
        <taxon>Actinomycetota</taxon>
        <taxon>Actinomycetes</taxon>
        <taxon>Micrococcales</taxon>
        <taxon>Demequinaceae</taxon>
        <taxon>Demequina</taxon>
    </lineage>
</organism>
<keyword evidence="1" id="KW-0805">Transcription regulation</keyword>
<dbReference type="RefSeq" id="WP_301135777.1">
    <property type="nucleotide sequence ID" value="NZ_JAUHPW010000013.1"/>
</dbReference>
<dbReference type="PRINTS" id="PR00040">
    <property type="entry name" value="HTHMERR"/>
</dbReference>
<reference evidence="6" key="1">
    <citation type="submission" date="2023-06" db="EMBL/GenBank/DDBJ databases">
        <title>Sysu t00192.</title>
        <authorList>
            <person name="Gao L."/>
            <person name="Fang B.-Z."/>
            <person name="Li W.-J."/>
        </authorList>
    </citation>
    <scope>NUCLEOTIDE SEQUENCE</scope>
    <source>
        <strain evidence="6">SYSU T00192</strain>
    </source>
</reference>
<dbReference type="SUPFAM" id="SSF89082">
    <property type="entry name" value="Antibiotic binding domain of TipA-like multidrug resistance regulators"/>
    <property type="match status" value="1"/>
</dbReference>
<keyword evidence="4" id="KW-0804">Transcription</keyword>
<evidence type="ECO:0000259" key="5">
    <source>
        <dbReference type="PROSITE" id="PS50937"/>
    </source>
</evidence>
<dbReference type="SMART" id="SM00422">
    <property type="entry name" value="HTH_MERR"/>
    <property type="match status" value="1"/>
</dbReference>
<dbReference type="SUPFAM" id="SSF46955">
    <property type="entry name" value="Putative DNA-binding domain"/>
    <property type="match status" value="1"/>
</dbReference>
<dbReference type="Gene3D" id="1.10.1660.10">
    <property type="match status" value="1"/>
</dbReference>
<evidence type="ECO:0000313" key="6">
    <source>
        <dbReference type="EMBL" id="MDN4476911.1"/>
    </source>
</evidence>
<keyword evidence="3" id="KW-0010">Activator</keyword>
<dbReference type="PANTHER" id="PTHR30204:SF90">
    <property type="entry name" value="HTH-TYPE TRANSCRIPTIONAL ACTIVATOR MTA"/>
    <property type="match status" value="1"/>
</dbReference>
<evidence type="ECO:0000313" key="7">
    <source>
        <dbReference type="Proteomes" id="UP001172728"/>
    </source>
</evidence>